<comment type="caution">
    <text evidence="2">The sequence shown here is derived from an EMBL/GenBank/DDBJ whole genome shotgun (WGS) entry which is preliminary data.</text>
</comment>
<dbReference type="InterPro" id="IPR006311">
    <property type="entry name" value="TAT_signal"/>
</dbReference>
<dbReference type="Proteomes" id="UP000652013">
    <property type="component" value="Unassembled WGS sequence"/>
</dbReference>
<dbReference type="PROSITE" id="PS51318">
    <property type="entry name" value="TAT"/>
    <property type="match status" value="1"/>
</dbReference>
<evidence type="ECO:0000313" key="2">
    <source>
        <dbReference type="EMBL" id="GIJ04338.1"/>
    </source>
</evidence>
<gene>
    <name evidence="2" type="ORF">Sya03_36900</name>
</gene>
<keyword evidence="1" id="KW-0732">Signal</keyword>
<dbReference type="Gene3D" id="2.150.10.10">
    <property type="entry name" value="Serralysin-like metalloprotease, C-terminal"/>
    <property type="match status" value="1"/>
</dbReference>
<evidence type="ECO:0000256" key="1">
    <source>
        <dbReference type="SAM" id="SignalP"/>
    </source>
</evidence>
<protein>
    <submittedName>
        <fullName evidence="2">Uncharacterized protein</fullName>
    </submittedName>
</protein>
<proteinExistence type="predicted"/>
<dbReference type="InterPro" id="IPR011049">
    <property type="entry name" value="Serralysin-like_metalloprot_C"/>
</dbReference>
<keyword evidence="3" id="KW-1185">Reference proteome</keyword>
<dbReference type="SUPFAM" id="SSF51120">
    <property type="entry name" value="beta-Roll"/>
    <property type="match status" value="1"/>
</dbReference>
<dbReference type="AlphaFoldDB" id="A0A8J3Y9F4"/>
<sequence length="214" mass="22037">MSILRRSLLLGAAACVAAAGSVAATQAHAAAEPNAGRLTLTDKGVLVFTAGAGVANDSSTQGTLDPILLLTDEAAKIEVDPSAATMCTSITDRKVRCTGQPEHNINVVVKLGDLADRHVALASYPHLPELEGAGYIAVTVYGGTGGDQLDGNSSSAPVVFYGQDGRDRMAGGAQNDLLDAGSTVWWPRRRQEVIGNGGEDTCRGAFVDALSCEL</sequence>
<reference evidence="2" key="1">
    <citation type="submission" date="2021-01" db="EMBL/GenBank/DDBJ databases">
        <title>Whole genome shotgun sequence of Spirilliplanes yamanashiensis NBRC 15828.</title>
        <authorList>
            <person name="Komaki H."/>
            <person name="Tamura T."/>
        </authorList>
    </citation>
    <scope>NUCLEOTIDE SEQUENCE</scope>
    <source>
        <strain evidence="2">NBRC 15828</strain>
    </source>
</reference>
<organism evidence="2 3">
    <name type="scientific">Spirilliplanes yamanashiensis</name>
    <dbReference type="NCBI Taxonomy" id="42233"/>
    <lineage>
        <taxon>Bacteria</taxon>
        <taxon>Bacillati</taxon>
        <taxon>Actinomycetota</taxon>
        <taxon>Actinomycetes</taxon>
        <taxon>Micromonosporales</taxon>
        <taxon>Micromonosporaceae</taxon>
        <taxon>Spirilliplanes</taxon>
    </lineage>
</organism>
<name>A0A8J3Y9F4_9ACTN</name>
<feature type="signal peptide" evidence="1">
    <location>
        <begin position="1"/>
        <end position="29"/>
    </location>
</feature>
<accession>A0A8J3Y9F4</accession>
<evidence type="ECO:0000313" key="3">
    <source>
        <dbReference type="Proteomes" id="UP000652013"/>
    </source>
</evidence>
<dbReference type="EMBL" id="BOOY01000026">
    <property type="protein sequence ID" value="GIJ04338.1"/>
    <property type="molecule type" value="Genomic_DNA"/>
</dbReference>
<feature type="chain" id="PRO_5035264102" evidence="1">
    <location>
        <begin position="30"/>
        <end position="214"/>
    </location>
</feature>